<dbReference type="Proteomes" id="UP000199377">
    <property type="component" value="Unassembled WGS sequence"/>
</dbReference>
<sequence length="239" mass="25526">MSCRRRLAASLCAALAVASAAFAGDPGRIAGPAEVTDGDTLRIAGQRIRLLEIDAPERAQTCLDAAGAPWPCGEASTQALAELIDGAKVSCAWEEIDRYDRPLARCEARGRDLGRAMIAAGQAVIYRGRPELYGDVEAQAKAAKLGMWSGDFDTPWAFRRNGPSPKIARTGAALDAALEAEKGPGSPCPIKGNVSGNGRIYHMPGQADYLRTKIDESKGERWFCTEPEARDAGWRPAAR</sequence>
<dbReference type="SMART" id="SM00318">
    <property type="entry name" value="SNc"/>
    <property type="match status" value="1"/>
</dbReference>
<feature type="chain" id="PRO_5011572403" evidence="1">
    <location>
        <begin position="24"/>
        <end position="239"/>
    </location>
</feature>
<keyword evidence="4" id="KW-1185">Reference proteome</keyword>
<reference evidence="3 4" key="1">
    <citation type="submission" date="2016-10" db="EMBL/GenBank/DDBJ databases">
        <authorList>
            <person name="de Groot N.N."/>
        </authorList>
    </citation>
    <scope>NUCLEOTIDE SEQUENCE [LARGE SCALE GENOMIC DNA]</scope>
    <source>
        <strain evidence="3 4">CGMCC 1.11030</strain>
    </source>
</reference>
<dbReference type="GO" id="GO:0004519">
    <property type="term" value="F:endonuclease activity"/>
    <property type="evidence" value="ECO:0007669"/>
    <property type="project" value="UniProtKB-KW"/>
</dbReference>
<keyword evidence="3" id="KW-0378">Hydrolase</keyword>
<feature type="signal peptide" evidence="1">
    <location>
        <begin position="1"/>
        <end position="23"/>
    </location>
</feature>
<evidence type="ECO:0000313" key="4">
    <source>
        <dbReference type="Proteomes" id="UP000199377"/>
    </source>
</evidence>
<keyword evidence="3" id="KW-0540">Nuclease</keyword>
<dbReference type="AlphaFoldDB" id="A0A1I3GZ90"/>
<gene>
    <name evidence="3" type="ORF">SAMN05216258_105425</name>
</gene>
<accession>A0A1I3GZ90</accession>
<keyword evidence="1" id="KW-0732">Signal</keyword>
<feature type="domain" description="TNase-like" evidence="2">
    <location>
        <begin position="35"/>
        <end position="150"/>
    </location>
</feature>
<dbReference type="PROSITE" id="PS50830">
    <property type="entry name" value="TNASE_3"/>
    <property type="match status" value="1"/>
</dbReference>
<dbReference type="InterPro" id="IPR035437">
    <property type="entry name" value="SNase_OB-fold_sf"/>
</dbReference>
<dbReference type="OrthoDB" id="9805504at2"/>
<dbReference type="PANTHER" id="PTHR12302:SF26">
    <property type="entry name" value="BLR1266 PROTEIN"/>
    <property type="match status" value="1"/>
</dbReference>
<dbReference type="RefSeq" id="WP_092860235.1">
    <property type="nucleotide sequence ID" value="NZ_FOQH01000005.1"/>
</dbReference>
<evidence type="ECO:0000259" key="2">
    <source>
        <dbReference type="PROSITE" id="PS50830"/>
    </source>
</evidence>
<proteinExistence type="predicted"/>
<dbReference type="EMBL" id="FOQH01000005">
    <property type="protein sequence ID" value="SFI28835.1"/>
    <property type="molecule type" value="Genomic_DNA"/>
</dbReference>
<evidence type="ECO:0000256" key="1">
    <source>
        <dbReference type="SAM" id="SignalP"/>
    </source>
</evidence>
<dbReference type="Pfam" id="PF00565">
    <property type="entry name" value="SNase"/>
    <property type="match status" value="1"/>
</dbReference>
<keyword evidence="3" id="KW-0255">Endonuclease</keyword>
<dbReference type="Gene3D" id="2.40.50.90">
    <property type="match status" value="1"/>
</dbReference>
<evidence type="ECO:0000313" key="3">
    <source>
        <dbReference type="EMBL" id="SFI28835.1"/>
    </source>
</evidence>
<dbReference type="PANTHER" id="PTHR12302">
    <property type="entry name" value="EBNA2 BINDING PROTEIN P100"/>
    <property type="match status" value="1"/>
</dbReference>
<name>A0A1I3GZ90_9RHOB</name>
<protein>
    <submittedName>
        <fullName evidence="3">Endonuclease YncB, thermonuclease family</fullName>
    </submittedName>
</protein>
<dbReference type="InterPro" id="IPR016071">
    <property type="entry name" value="Staphylococal_nuclease_OB-fold"/>
</dbReference>
<dbReference type="SUPFAM" id="SSF50199">
    <property type="entry name" value="Staphylococcal nuclease"/>
    <property type="match status" value="1"/>
</dbReference>
<dbReference type="STRING" id="1114924.SAMN05216258_105425"/>
<organism evidence="3 4">
    <name type="scientific">Albimonas pacifica</name>
    <dbReference type="NCBI Taxonomy" id="1114924"/>
    <lineage>
        <taxon>Bacteria</taxon>
        <taxon>Pseudomonadati</taxon>
        <taxon>Pseudomonadota</taxon>
        <taxon>Alphaproteobacteria</taxon>
        <taxon>Rhodobacterales</taxon>
        <taxon>Paracoccaceae</taxon>
        <taxon>Albimonas</taxon>
    </lineage>
</organism>